<feature type="domain" description="Nucleolar 27S pre-rRNA processing Urb2/Npa2 C-terminal" evidence="2">
    <location>
        <begin position="1752"/>
        <end position="1984"/>
    </location>
</feature>
<feature type="region of interest" description="Disordered" evidence="1">
    <location>
        <begin position="1"/>
        <end position="44"/>
    </location>
</feature>
<dbReference type="InterPro" id="IPR052609">
    <property type="entry name" value="Ribosome_Biogenesis_Reg"/>
</dbReference>
<evidence type="ECO:0000256" key="1">
    <source>
        <dbReference type="SAM" id="MobiDB-lite"/>
    </source>
</evidence>
<name>A0AAV8RHX6_ENSVE</name>
<dbReference type="GO" id="GO:0005730">
    <property type="term" value="C:nucleolus"/>
    <property type="evidence" value="ECO:0007669"/>
    <property type="project" value="TreeGrafter"/>
</dbReference>
<dbReference type="InterPro" id="IPR018849">
    <property type="entry name" value="Urb2/Npa2_C"/>
</dbReference>
<dbReference type="EMBL" id="JAQQAF010000002">
    <property type="protein sequence ID" value="KAJ8505143.1"/>
    <property type="molecule type" value="Genomic_DNA"/>
</dbReference>
<dbReference type="PANTHER" id="PTHR15682">
    <property type="entry name" value="UNHEALTHY RIBOSOME BIOGENESIS PROTEIN 2 HOMOLOG"/>
    <property type="match status" value="1"/>
</dbReference>
<reference evidence="3 4" key="1">
    <citation type="submission" date="2022-12" db="EMBL/GenBank/DDBJ databases">
        <title>Chromosome-scale assembly of the Ensete ventricosum genome.</title>
        <authorList>
            <person name="Dussert Y."/>
            <person name="Stocks J."/>
            <person name="Wendawek A."/>
            <person name="Woldeyes F."/>
            <person name="Nichols R.A."/>
            <person name="Borrell J.S."/>
        </authorList>
    </citation>
    <scope>NUCLEOTIDE SEQUENCE [LARGE SCALE GENOMIC DNA]</scope>
    <source>
        <strain evidence="4">cv. Maze</strain>
        <tissue evidence="3">Seeds</tissue>
    </source>
</reference>
<organism evidence="3 4">
    <name type="scientific">Ensete ventricosum</name>
    <name type="common">Abyssinian banana</name>
    <name type="synonym">Musa ensete</name>
    <dbReference type="NCBI Taxonomy" id="4639"/>
    <lineage>
        <taxon>Eukaryota</taxon>
        <taxon>Viridiplantae</taxon>
        <taxon>Streptophyta</taxon>
        <taxon>Embryophyta</taxon>
        <taxon>Tracheophyta</taxon>
        <taxon>Spermatophyta</taxon>
        <taxon>Magnoliopsida</taxon>
        <taxon>Liliopsida</taxon>
        <taxon>Zingiberales</taxon>
        <taxon>Musaceae</taxon>
        <taxon>Ensete</taxon>
    </lineage>
</organism>
<dbReference type="PANTHER" id="PTHR15682:SF2">
    <property type="entry name" value="UNHEALTHY RIBOSOME BIOGENESIS PROTEIN 2 HOMOLOG"/>
    <property type="match status" value="1"/>
</dbReference>
<gene>
    <name evidence="3" type="ORF">OPV22_006029</name>
</gene>
<sequence>MANAVPILSENPVASKRKRSHVHPSEPQEQDGGEASTELRKKKKADQRGAWANLDLILSLQIKDTPIQRKIEIAFDYVSLIGDGGDDRGAEVVGIPRLVSFLTDWIQLHLISFESSKRNAEFCDSCLDYRCWAVLRFCLQKSSFGFSSNLLRAVTRVLHYALLRFDGDRSLLKEESDRLFKHVYECLSLLLLSNSTAFYNAGVELWVSCAAEAVNLVLKVFMNDELGSSSAGVLTSLSSLLLEDFAGFLRFHPNPRNVFGAFVDRLLEPLLELLVLLQLRVTEGKCQEVHNLLRIVKEVLSNGVFHPSHINGLLCLKSSNAEEGRRLKGINESYHRHFFRRLEKMIAEKKAVSLGGFGYLLCLFINEVRNKKNASLASKINNASGRHTEIPEKAEETSKPLFGVFTQFLEPLVLECKRCAELDLSQDKELLEIRLVEGHCMLKSVNETLSSFIDENIYMPTEDTSEGSYFSFLKHIYDIIVYISGKVYQFWLSVLHVDNVRIKRILPLLAKEIFVAVGYFLEIEYKAVGNDLVELWLMIFAYLNVQMPLADTKPCSLLVSGILKLSCQVINIYSELRQVNSPIFALCRAVRLFAVATDAESTGKSVFVASSPLSAEICLKSMATLLMSNSFRLAISNSIKSIPERQANGCILQLNTDITNSLEWIRHGSVRDGIFLGETSTLNSCMLHLGMQAELLGKVLSEIYMIVLDSLMITSTNSVLVGNSVDNLMKSIRPSFSCLVQNPLDGVSSSIHYISGRKLSNHELPEHQNESQSIPISISWLFVFLFRMYTSCRSLYRQSISLMPPNSAKKASEAIGNLFYVCSGMEWRNNWKSLDDGYFSWIVRPSISLLDVIQSLSEVFLSNSSPIYSPLVNVFHAMTIQRLNDLDRMLKAYEFLQEDSQLSQVPLENLDMQKLSKQLNRLIATSRKEAVKLTKFLSGYLPFLASEGKCICSQRFKTGEVKSLPPDEGTLDENSLPSQIWRFFCQNINIWCSHASNKYLKMFLSHLLLYSLPCGGAVREPCIGETLCNKVDMHQIALELIRDSALYEQAVLSKHLTSKLCHVLKKSFTFLINHESTSCKDMYSLSEWSEILTTLIQGPAVDMGDRHALPTSLSASNLIHSDISCTIPSGRQSDYATYILNLERLVISNLLTSRESLVNGDNLFELLRLFISCRRAMKHLVVASVENAEIPEASYLLTVFNHSTILWLLKTADELVGLPHAFFGEKYFSQMKTMTFSLADHTAYIFLTVGKQLMSTSSQSIINNEKLHMKLPLHDDTTRKDAHNVIDHHFVTSETVEAWKYLELLAEILSDQIRDSTVILKDMGHALKEEIDHNILSLNKLSCVISFLQGFLWGLASTSDSMGIDHVTDKQQSRSLRFNHSCLSRLSNYIVLFENFVYSCISIFIVDDGQDSEIHPAHNLPYNNSSYGNVLMESVSGCSHHHEPFSVGNHPMLQKQGARSKCSACYRIDIKDLSDDEYTKNSSVKKERSSASHKKWVINAFRAVQNIDLSNLQNLRGSFLQDLIKGESPHLAFMVRQLFLASAAILKLKWNSRNGWQTKSIHLCLDVYAQLLDIHLRAIGKCISLQGKSATLSSHETGSNTKMLQRETHVSVHKKQSHVGEYSINEFKSQLRLSFRKFIGRPVKLQLRTAVQAIERALIGTPQGCHMVYEVRTGDFNGGTVSPNVAGGIDCLDLVLEYVSEQKQVIKENISSLLGCLFNIVLHLQQPKIFYIEKLPYDKTEINPDSGSVVLMCVEVLTTIAGKHSFQMDTCHASMSLHIPMVLFRDFSHLKDSHDCSLSTSIPEARPFHDVHDCNVDRQFSINLYTSCCKLLYTTLKHRTREVEQCVAVLQDSVITLLNCLETFGKNSHSRKGYFTWDVQEAVKCASFLRRIYEEIRQQKDALGRHSIYFLSSYINVYSGFGPFQTGIKREIDEALRPGIYSLIDICTASDIQHLHTVLDESSCRSTLSTLLHDYQLNFQYEGKV</sequence>
<dbReference type="Pfam" id="PF10441">
    <property type="entry name" value="Urb2"/>
    <property type="match status" value="1"/>
</dbReference>
<accession>A0AAV8RHX6</accession>
<comment type="caution">
    <text evidence="3">The sequence shown here is derived from an EMBL/GenBank/DDBJ whole genome shotgun (WGS) entry which is preliminary data.</text>
</comment>
<proteinExistence type="predicted"/>
<dbReference type="GO" id="GO:0042254">
    <property type="term" value="P:ribosome biogenesis"/>
    <property type="evidence" value="ECO:0007669"/>
    <property type="project" value="TreeGrafter"/>
</dbReference>
<keyword evidence="4" id="KW-1185">Reference proteome</keyword>
<protein>
    <recommendedName>
        <fullName evidence="2">Nucleolar 27S pre-rRNA processing Urb2/Npa2 C-terminal domain-containing protein</fullName>
    </recommendedName>
</protein>
<dbReference type="Proteomes" id="UP001222027">
    <property type="component" value="Unassembled WGS sequence"/>
</dbReference>
<evidence type="ECO:0000313" key="4">
    <source>
        <dbReference type="Proteomes" id="UP001222027"/>
    </source>
</evidence>
<evidence type="ECO:0000313" key="3">
    <source>
        <dbReference type="EMBL" id="KAJ8505143.1"/>
    </source>
</evidence>
<evidence type="ECO:0000259" key="2">
    <source>
        <dbReference type="Pfam" id="PF10441"/>
    </source>
</evidence>